<name>A0A9E9CBC8_9CYAN</name>
<reference evidence="7" key="1">
    <citation type="submission" date="2022-12" db="EMBL/GenBank/DDBJ databases">
        <title>Polyphasic identification of a Novel Hot-Spring Cyanobacterium Ocullathermofonsia sinensis gen nov. sp. nov. and Genomic Insights on its Adaptations to the Thermal Habitat.</title>
        <authorList>
            <person name="Daroch M."/>
            <person name="Tang J."/>
            <person name="Jiang Y."/>
        </authorList>
    </citation>
    <scope>NUCLEOTIDE SEQUENCE</scope>
    <source>
        <strain evidence="7">PKUAC-SCTA174</strain>
    </source>
</reference>
<dbReference type="PANTHER" id="PTHR43806:SF11">
    <property type="entry name" value="CEREVISIN-RELATED"/>
    <property type="match status" value="1"/>
</dbReference>
<comment type="similarity">
    <text evidence="1 5">Belongs to the peptidase S8 family.</text>
</comment>
<dbReference type="InterPro" id="IPR023828">
    <property type="entry name" value="Peptidase_S8_Ser-AS"/>
</dbReference>
<dbReference type="InterPro" id="IPR008979">
    <property type="entry name" value="Galactose-bd-like_sf"/>
</dbReference>
<protein>
    <submittedName>
        <fullName evidence="7">S8 family serine peptidase</fullName>
    </submittedName>
</protein>
<dbReference type="AlphaFoldDB" id="A0A9E9CBC8"/>
<feature type="domain" description="Peptidase S8/S53" evidence="6">
    <location>
        <begin position="88"/>
        <end position="350"/>
    </location>
</feature>
<organism evidence="7 8">
    <name type="scientific">Thermocoleostomius sinensis A174</name>
    <dbReference type="NCBI Taxonomy" id="2016057"/>
    <lineage>
        <taxon>Bacteria</taxon>
        <taxon>Bacillati</taxon>
        <taxon>Cyanobacteriota</taxon>
        <taxon>Cyanophyceae</taxon>
        <taxon>Oculatellales</taxon>
        <taxon>Oculatellaceae</taxon>
        <taxon>Thermocoleostomius</taxon>
    </lineage>
</organism>
<sequence length="548" mass="60406">MIRRRIRQLAWFIATVALVLFSVPVMALMDSVGENGIHAHQLHQPPLNLTGRKIAIGQIEIGRPAQFGLDKAGATNRSVRPNRLFFRDAPAEANSLVDSHAARVASILISRDKTLTGVAPEATLYASAVGAESRSEQPEECLAAQTVSLQNGGDVRAINYSFGESLMRDPRDNPVLDGNALLTQCVDWLARTNNVLQVIAGNQGRGGFPIPTDSFNGMIIANSMRVGGEFRKVDYFSLGSEPEVVIGRDPATESNVGPRRSVALLAPGSDIQTLTPNGTAAPADSGTSFATPHVVATVALLQEFGDRSIRQALESKQTPEVSHWGLDARRQEVMKAVLMNSADKLQDQGDGLNLGMTRTVLTQRNRTWLDSDAHQSTRLPLDAQMGTGHLNAFRAYEQFRPGQWRPDQETPAIGWDYRAVSAAPSANTSKYQDYVFADPLQGGSFIAATLTWNRLVELQDRNANGQYDIGETFRDRGLNNLDMYLMRAEDTDSRNRIWASDSQVDSVEHLFHQIPETGRYKIRVVYRDQINEPVQPYALAWWAMPNRG</sequence>
<dbReference type="Proteomes" id="UP001163152">
    <property type="component" value="Chromosome"/>
</dbReference>
<keyword evidence="2" id="KW-0645">Protease</keyword>
<dbReference type="PROSITE" id="PS51892">
    <property type="entry name" value="SUBTILASE"/>
    <property type="match status" value="1"/>
</dbReference>
<dbReference type="SUPFAM" id="SSF52743">
    <property type="entry name" value="Subtilisin-like"/>
    <property type="match status" value="1"/>
</dbReference>
<evidence type="ECO:0000256" key="2">
    <source>
        <dbReference type="ARBA" id="ARBA00022670"/>
    </source>
</evidence>
<keyword evidence="8" id="KW-1185">Reference proteome</keyword>
<dbReference type="InterPro" id="IPR050131">
    <property type="entry name" value="Peptidase_S8_subtilisin-like"/>
</dbReference>
<dbReference type="RefSeq" id="WP_268612308.1">
    <property type="nucleotide sequence ID" value="NZ_CP113797.1"/>
</dbReference>
<dbReference type="GO" id="GO:0006508">
    <property type="term" value="P:proteolysis"/>
    <property type="evidence" value="ECO:0007669"/>
    <property type="project" value="UniProtKB-KW"/>
</dbReference>
<accession>A0A9E9CBC8</accession>
<dbReference type="PROSITE" id="PS00138">
    <property type="entry name" value="SUBTILASE_SER"/>
    <property type="match status" value="1"/>
</dbReference>
<dbReference type="InterPro" id="IPR000209">
    <property type="entry name" value="Peptidase_S8/S53_dom"/>
</dbReference>
<gene>
    <name evidence="7" type="ORF">OXH18_09295</name>
</gene>
<comment type="caution">
    <text evidence="5">Lacks conserved residue(s) required for the propagation of feature annotation.</text>
</comment>
<evidence type="ECO:0000313" key="8">
    <source>
        <dbReference type="Proteomes" id="UP001163152"/>
    </source>
</evidence>
<keyword evidence="4" id="KW-0720">Serine protease</keyword>
<keyword evidence="3" id="KW-0378">Hydrolase</keyword>
<dbReference type="KEGG" id="tsin:OXH18_09295"/>
<dbReference type="SUPFAM" id="SSF49785">
    <property type="entry name" value="Galactose-binding domain-like"/>
    <property type="match status" value="1"/>
</dbReference>
<evidence type="ECO:0000313" key="7">
    <source>
        <dbReference type="EMBL" id="WAL62162.1"/>
    </source>
</evidence>
<dbReference type="Gene3D" id="3.40.50.200">
    <property type="entry name" value="Peptidase S8/S53 domain"/>
    <property type="match status" value="1"/>
</dbReference>
<proteinExistence type="inferred from homology"/>
<dbReference type="PANTHER" id="PTHR43806">
    <property type="entry name" value="PEPTIDASE S8"/>
    <property type="match status" value="1"/>
</dbReference>
<dbReference type="Pfam" id="PF00082">
    <property type="entry name" value="Peptidase_S8"/>
    <property type="match status" value="1"/>
</dbReference>
<evidence type="ECO:0000256" key="5">
    <source>
        <dbReference type="PROSITE-ProRule" id="PRU01240"/>
    </source>
</evidence>
<dbReference type="EMBL" id="CP113797">
    <property type="protein sequence ID" value="WAL62162.1"/>
    <property type="molecule type" value="Genomic_DNA"/>
</dbReference>
<evidence type="ECO:0000256" key="1">
    <source>
        <dbReference type="ARBA" id="ARBA00011073"/>
    </source>
</evidence>
<evidence type="ECO:0000256" key="3">
    <source>
        <dbReference type="ARBA" id="ARBA00022801"/>
    </source>
</evidence>
<dbReference type="InterPro" id="IPR036852">
    <property type="entry name" value="Peptidase_S8/S53_dom_sf"/>
</dbReference>
<dbReference type="GO" id="GO:0004252">
    <property type="term" value="F:serine-type endopeptidase activity"/>
    <property type="evidence" value="ECO:0007669"/>
    <property type="project" value="InterPro"/>
</dbReference>
<evidence type="ECO:0000259" key="6">
    <source>
        <dbReference type="Pfam" id="PF00082"/>
    </source>
</evidence>
<evidence type="ECO:0000256" key="4">
    <source>
        <dbReference type="ARBA" id="ARBA00022825"/>
    </source>
</evidence>